<reference evidence="1" key="1">
    <citation type="submission" date="2021-05" db="EMBL/GenBank/DDBJ databases">
        <authorList>
            <person name="Pietrasiak N."/>
            <person name="Ward R."/>
            <person name="Stajich J.E."/>
            <person name="Kurbessoian T."/>
        </authorList>
    </citation>
    <scope>NUCLEOTIDE SEQUENCE</scope>
    <source>
        <strain evidence="1">CPER-KK1</strain>
    </source>
</reference>
<comment type="caution">
    <text evidence="1">The sequence shown here is derived from an EMBL/GenBank/DDBJ whole genome shotgun (WGS) entry which is preliminary data.</text>
</comment>
<protein>
    <submittedName>
        <fullName evidence="1">Uncharacterized protein</fullName>
    </submittedName>
</protein>
<organism evidence="1 2">
    <name type="scientific">Symplocastrum torsivum CPER-KK1</name>
    <dbReference type="NCBI Taxonomy" id="450513"/>
    <lineage>
        <taxon>Bacteria</taxon>
        <taxon>Bacillati</taxon>
        <taxon>Cyanobacteriota</taxon>
        <taxon>Cyanophyceae</taxon>
        <taxon>Oscillatoriophycideae</taxon>
        <taxon>Oscillatoriales</taxon>
        <taxon>Microcoleaceae</taxon>
        <taxon>Symplocastrum</taxon>
    </lineage>
</organism>
<name>A0A951UBL9_9CYAN</name>
<reference evidence="1" key="2">
    <citation type="journal article" date="2022" name="Microbiol. Resour. Announc.">
        <title>Metagenome Sequencing to Explore Phylogenomics of Terrestrial Cyanobacteria.</title>
        <authorList>
            <person name="Ward R.D."/>
            <person name="Stajich J.E."/>
            <person name="Johansen J.R."/>
            <person name="Huntemann M."/>
            <person name="Clum A."/>
            <person name="Foster B."/>
            <person name="Foster B."/>
            <person name="Roux S."/>
            <person name="Palaniappan K."/>
            <person name="Varghese N."/>
            <person name="Mukherjee S."/>
            <person name="Reddy T.B.K."/>
            <person name="Daum C."/>
            <person name="Copeland A."/>
            <person name="Chen I.A."/>
            <person name="Ivanova N.N."/>
            <person name="Kyrpides N.C."/>
            <person name="Shapiro N."/>
            <person name="Eloe-Fadrosh E.A."/>
            <person name="Pietrasiak N."/>
        </authorList>
    </citation>
    <scope>NUCLEOTIDE SEQUENCE</scope>
    <source>
        <strain evidence="1">CPER-KK1</strain>
    </source>
</reference>
<dbReference type="AlphaFoldDB" id="A0A951UBL9"/>
<proteinExistence type="predicted"/>
<dbReference type="EMBL" id="JAHHIF010000044">
    <property type="protein sequence ID" value="MBW4547588.1"/>
    <property type="molecule type" value="Genomic_DNA"/>
</dbReference>
<dbReference type="Proteomes" id="UP000753908">
    <property type="component" value="Unassembled WGS sequence"/>
</dbReference>
<sequence>MASFPFVLVRSLCTTEGNFYCRTGKRRSHFISNERKRYTDASLSLETYLPMCVFLQNLLRPWLID</sequence>
<evidence type="ECO:0000313" key="1">
    <source>
        <dbReference type="EMBL" id="MBW4547588.1"/>
    </source>
</evidence>
<evidence type="ECO:0000313" key="2">
    <source>
        <dbReference type="Proteomes" id="UP000753908"/>
    </source>
</evidence>
<gene>
    <name evidence="1" type="ORF">KME25_24575</name>
</gene>
<accession>A0A951UBL9</accession>